<evidence type="ECO:0000256" key="1">
    <source>
        <dbReference type="ARBA" id="ARBA00004651"/>
    </source>
</evidence>
<evidence type="ECO:0000256" key="4">
    <source>
        <dbReference type="ARBA" id="ARBA00022989"/>
    </source>
</evidence>
<protein>
    <submittedName>
        <fullName evidence="8">Membrane protein/domain protein</fullName>
    </submittedName>
</protein>
<evidence type="ECO:0000256" key="3">
    <source>
        <dbReference type="ARBA" id="ARBA00022692"/>
    </source>
</evidence>
<evidence type="ECO:0000256" key="5">
    <source>
        <dbReference type="ARBA" id="ARBA00023136"/>
    </source>
</evidence>
<keyword evidence="3 6" id="KW-0812">Transmembrane</keyword>
<dbReference type="PANTHER" id="PTHR36115:SF4">
    <property type="entry name" value="MEMBRANE PROTEIN"/>
    <property type="match status" value="1"/>
</dbReference>
<evidence type="ECO:0000256" key="2">
    <source>
        <dbReference type="ARBA" id="ARBA00022475"/>
    </source>
</evidence>
<comment type="subcellular location">
    <subcellularLocation>
        <location evidence="1">Cell membrane</location>
        <topology evidence="1">Multi-pass membrane protein</topology>
    </subcellularLocation>
</comment>
<name>A0A0M2JXL0_9MYCO</name>
<proteinExistence type="predicted"/>
<evidence type="ECO:0000313" key="9">
    <source>
        <dbReference type="Proteomes" id="UP000034150"/>
    </source>
</evidence>
<dbReference type="InterPro" id="IPR010432">
    <property type="entry name" value="RDD"/>
</dbReference>
<reference evidence="8 9" key="1">
    <citation type="journal article" date="2015" name="Genome Announc.">
        <title>Draft Genome Sequence of Mycobacterium obuense Strain UC1, Isolated from Patient Sputum.</title>
        <authorList>
            <person name="Greninger A.L."/>
            <person name="Cunningham G."/>
            <person name="Hsu E.D."/>
            <person name="Yu J.M."/>
            <person name="Chiu C.Y."/>
            <person name="Miller S."/>
        </authorList>
    </citation>
    <scope>NUCLEOTIDE SEQUENCE [LARGE SCALE GENOMIC DNA]</scope>
    <source>
        <strain evidence="8 9">UC1</strain>
    </source>
</reference>
<feature type="domain" description="RDD" evidence="7">
    <location>
        <begin position="27"/>
        <end position="155"/>
    </location>
</feature>
<dbReference type="PATRIC" id="fig|1807.13.peg.5516"/>
<keyword evidence="2" id="KW-1003">Cell membrane</keyword>
<dbReference type="GO" id="GO:0005886">
    <property type="term" value="C:plasma membrane"/>
    <property type="evidence" value="ECO:0007669"/>
    <property type="project" value="UniProtKB-SubCell"/>
</dbReference>
<dbReference type="Pfam" id="PF06271">
    <property type="entry name" value="RDD"/>
    <property type="match status" value="1"/>
</dbReference>
<evidence type="ECO:0000259" key="7">
    <source>
        <dbReference type="Pfam" id="PF06271"/>
    </source>
</evidence>
<feature type="transmembrane region" description="Helical" evidence="6">
    <location>
        <begin position="60"/>
        <end position="78"/>
    </location>
</feature>
<organism evidence="8 9">
    <name type="scientific">Mycolicibacterium obuense</name>
    <dbReference type="NCBI Taxonomy" id="1807"/>
    <lineage>
        <taxon>Bacteria</taxon>
        <taxon>Bacillati</taxon>
        <taxon>Actinomycetota</taxon>
        <taxon>Actinomycetes</taxon>
        <taxon>Mycobacteriales</taxon>
        <taxon>Mycobacteriaceae</taxon>
        <taxon>Mycolicibacterium</taxon>
    </lineage>
</organism>
<keyword evidence="5 6" id="KW-0472">Membrane</keyword>
<keyword evidence="9" id="KW-1185">Reference proteome</keyword>
<dbReference type="PANTHER" id="PTHR36115">
    <property type="entry name" value="PROLINE-RICH ANTIGEN HOMOLOG-RELATED"/>
    <property type="match status" value="1"/>
</dbReference>
<dbReference type="EMBL" id="LAUZ02000107">
    <property type="protein sequence ID" value="KKE99332.1"/>
    <property type="molecule type" value="Genomic_DNA"/>
</dbReference>
<dbReference type="AlphaFoldDB" id="A0A0M2JXL0"/>
<dbReference type="RefSeq" id="WP_046365707.1">
    <property type="nucleotide sequence ID" value="NZ_CALTXN010000005.1"/>
</dbReference>
<evidence type="ECO:0000256" key="6">
    <source>
        <dbReference type="SAM" id="Phobius"/>
    </source>
</evidence>
<dbReference type="STRING" id="1807.MOBUDSM44075_01568"/>
<evidence type="ECO:0000313" key="8">
    <source>
        <dbReference type="EMBL" id="KKE99332.1"/>
    </source>
</evidence>
<sequence length="162" mass="16704">MSSDYPPQSGQYGYPGSYPPPGGAQPGGLGVRFAARFIDGLIVGIVGSIIVFAIGATSNVWITGLFTGALSFIYYVAFEVTQGWTPGKKLLGLRVHGPVGAPKPTAAQSAIRNSWTLLPIIPFIGGLLGVVAIVVIAVTINSSPTKQGKHDELAGGTQVLKA</sequence>
<comment type="caution">
    <text evidence="8">The sequence shown here is derived from an EMBL/GenBank/DDBJ whole genome shotgun (WGS) entry which is preliminary data.</text>
</comment>
<keyword evidence="4 6" id="KW-1133">Transmembrane helix</keyword>
<feature type="transmembrane region" description="Helical" evidence="6">
    <location>
        <begin position="120"/>
        <end position="140"/>
    </location>
</feature>
<gene>
    <name evidence="8" type="ORF">WN67_24680</name>
</gene>
<feature type="transmembrane region" description="Helical" evidence="6">
    <location>
        <begin position="33"/>
        <end position="53"/>
    </location>
</feature>
<dbReference type="OrthoDB" id="4555857at2"/>
<dbReference type="Proteomes" id="UP000034150">
    <property type="component" value="Unassembled WGS sequence"/>
</dbReference>
<dbReference type="InterPro" id="IPR051791">
    <property type="entry name" value="Pra-immunoreactive"/>
</dbReference>
<accession>A0A0M2JXL0</accession>